<keyword evidence="2" id="KW-1185">Reference proteome</keyword>
<reference evidence="1" key="2">
    <citation type="submission" date="2020-12" db="EMBL/GenBank/DDBJ databases">
        <authorList>
            <person name="Kanost M."/>
        </authorList>
    </citation>
    <scope>NUCLEOTIDE SEQUENCE</scope>
</reference>
<name>A0A922CLN0_MANSE</name>
<sequence>MTVDPLEKAVSTERTGLEDLKSLLEDRGGDSNVTEVTGFKRNGFKCARHSVFVMNTGRCFRLKTMLFLLVMVLCDTRLGVAARSPGKDNACILTPGGK</sequence>
<comment type="caution">
    <text evidence="1">The sequence shown here is derived from an EMBL/GenBank/DDBJ whole genome shotgun (WGS) entry which is preliminary data.</text>
</comment>
<reference evidence="1" key="1">
    <citation type="journal article" date="2016" name="Insect Biochem. Mol. Biol.">
        <title>Multifaceted biological insights from a draft genome sequence of the tobacco hornworm moth, Manduca sexta.</title>
        <authorList>
            <person name="Kanost M.R."/>
            <person name="Arrese E.L."/>
            <person name="Cao X."/>
            <person name="Chen Y.R."/>
            <person name="Chellapilla S."/>
            <person name="Goldsmith M.R."/>
            <person name="Grosse-Wilde E."/>
            <person name="Heckel D.G."/>
            <person name="Herndon N."/>
            <person name="Jiang H."/>
            <person name="Papanicolaou A."/>
            <person name="Qu J."/>
            <person name="Soulages J.L."/>
            <person name="Vogel H."/>
            <person name="Walters J."/>
            <person name="Waterhouse R.M."/>
            <person name="Ahn S.J."/>
            <person name="Almeida F.C."/>
            <person name="An C."/>
            <person name="Aqrawi P."/>
            <person name="Bretschneider A."/>
            <person name="Bryant W.B."/>
            <person name="Bucks S."/>
            <person name="Chao H."/>
            <person name="Chevignon G."/>
            <person name="Christen J.M."/>
            <person name="Clarke D.F."/>
            <person name="Dittmer N.T."/>
            <person name="Ferguson L.C.F."/>
            <person name="Garavelou S."/>
            <person name="Gordon K.H.J."/>
            <person name="Gunaratna R.T."/>
            <person name="Han Y."/>
            <person name="Hauser F."/>
            <person name="He Y."/>
            <person name="Heidel-Fischer H."/>
            <person name="Hirsh A."/>
            <person name="Hu Y."/>
            <person name="Jiang H."/>
            <person name="Kalra D."/>
            <person name="Klinner C."/>
            <person name="Konig C."/>
            <person name="Kovar C."/>
            <person name="Kroll A.R."/>
            <person name="Kuwar S.S."/>
            <person name="Lee S.L."/>
            <person name="Lehman R."/>
            <person name="Li K."/>
            <person name="Li Z."/>
            <person name="Liang H."/>
            <person name="Lovelace S."/>
            <person name="Lu Z."/>
            <person name="Mansfield J.H."/>
            <person name="McCulloch K.J."/>
            <person name="Mathew T."/>
            <person name="Morton B."/>
            <person name="Muzny D.M."/>
            <person name="Neunemann D."/>
            <person name="Ongeri F."/>
            <person name="Pauchet Y."/>
            <person name="Pu L.L."/>
            <person name="Pyrousis I."/>
            <person name="Rao X.J."/>
            <person name="Redding A."/>
            <person name="Roesel C."/>
            <person name="Sanchez-Gracia A."/>
            <person name="Schaack S."/>
            <person name="Shukla A."/>
            <person name="Tetreau G."/>
            <person name="Wang Y."/>
            <person name="Xiong G.H."/>
            <person name="Traut W."/>
            <person name="Walsh T.K."/>
            <person name="Worley K.C."/>
            <person name="Wu D."/>
            <person name="Wu W."/>
            <person name="Wu Y.Q."/>
            <person name="Zhang X."/>
            <person name="Zou Z."/>
            <person name="Zucker H."/>
            <person name="Briscoe A.D."/>
            <person name="Burmester T."/>
            <person name="Clem R.J."/>
            <person name="Feyereisen R."/>
            <person name="Grimmelikhuijzen C.J.P."/>
            <person name="Hamodrakas S.J."/>
            <person name="Hansson B.S."/>
            <person name="Huguet E."/>
            <person name="Jermiin L.S."/>
            <person name="Lan Q."/>
            <person name="Lehman H.K."/>
            <person name="Lorenzen M."/>
            <person name="Merzendorfer H."/>
            <person name="Michalopoulos I."/>
            <person name="Morton D.B."/>
            <person name="Muthukrishnan S."/>
            <person name="Oakeshott J.G."/>
            <person name="Palmer W."/>
            <person name="Park Y."/>
            <person name="Passarelli A.L."/>
            <person name="Rozas J."/>
            <person name="Schwartz L.M."/>
            <person name="Smith W."/>
            <person name="Southgate A."/>
            <person name="Vilcinskas A."/>
            <person name="Vogt R."/>
            <person name="Wang P."/>
            <person name="Werren J."/>
            <person name="Yu X.Q."/>
            <person name="Zhou J.J."/>
            <person name="Brown S.J."/>
            <person name="Scherer S.E."/>
            <person name="Richards S."/>
            <person name="Blissard G.W."/>
        </authorList>
    </citation>
    <scope>NUCLEOTIDE SEQUENCE</scope>
</reference>
<protein>
    <submittedName>
        <fullName evidence="1">Uncharacterized protein</fullName>
    </submittedName>
</protein>
<proteinExistence type="predicted"/>
<evidence type="ECO:0000313" key="1">
    <source>
        <dbReference type="EMBL" id="KAG6450606.1"/>
    </source>
</evidence>
<dbReference type="EMBL" id="JH668390">
    <property type="protein sequence ID" value="KAG6450606.1"/>
    <property type="molecule type" value="Genomic_DNA"/>
</dbReference>
<organism evidence="1 2">
    <name type="scientific">Manduca sexta</name>
    <name type="common">Tobacco hawkmoth</name>
    <name type="synonym">Tobacco hornworm</name>
    <dbReference type="NCBI Taxonomy" id="7130"/>
    <lineage>
        <taxon>Eukaryota</taxon>
        <taxon>Metazoa</taxon>
        <taxon>Ecdysozoa</taxon>
        <taxon>Arthropoda</taxon>
        <taxon>Hexapoda</taxon>
        <taxon>Insecta</taxon>
        <taxon>Pterygota</taxon>
        <taxon>Neoptera</taxon>
        <taxon>Endopterygota</taxon>
        <taxon>Lepidoptera</taxon>
        <taxon>Glossata</taxon>
        <taxon>Ditrysia</taxon>
        <taxon>Bombycoidea</taxon>
        <taxon>Sphingidae</taxon>
        <taxon>Sphinginae</taxon>
        <taxon>Sphingini</taxon>
        <taxon>Manduca</taxon>
    </lineage>
</organism>
<evidence type="ECO:0000313" key="2">
    <source>
        <dbReference type="Proteomes" id="UP000791440"/>
    </source>
</evidence>
<gene>
    <name evidence="1" type="ORF">O3G_MSEX006658</name>
</gene>
<dbReference type="AlphaFoldDB" id="A0A922CLN0"/>
<accession>A0A922CLN0</accession>
<dbReference type="Proteomes" id="UP000791440">
    <property type="component" value="Unassembled WGS sequence"/>
</dbReference>